<dbReference type="GO" id="GO:0008784">
    <property type="term" value="F:alanine racemase activity"/>
    <property type="evidence" value="ECO:0007669"/>
    <property type="project" value="UniProtKB-UniRule"/>
</dbReference>
<proteinExistence type="inferred from homology"/>
<comment type="cofactor">
    <cofactor evidence="2 7 8">
        <name>pyridoxal 5'-phosphate</name>
        <dbReference type="ChEBI" id="CHEBI:597326"/>
    </cofactor>
</comment>
<evidence type="ECO:0000313" key="12">
    <source>
        <dbReference type="EMBL" id="TDE02440.1"/>
    </source>
</evidence>
<dbReference type="SMART" id="SM01005">
    <property type="entry name" value="Ala_racemase_C"/>
    <property type="match status" value="1"/>
</dbReference>
<evidence type="ECO:0000256" key="3">
    <source>
        <dbReference type="ARBA" id="ARBA00013089"/>
    </source>
</evidence>
<keyword evidence="13" id="KW-1185">Reference proteome</keyword>
<dbReference type="AlphaFoldDB" id="A0A4R5CSS9"/>
<sequence length="486" mass="50652">MCTGWPASGRPRRAATRAPATSSSSCLPCSAPCARRTPRRGDAGLTSSVGRRIPPRDRVRDCTARRGDHGRRTARCEGWPPLSAPADTIGAVVTDEYGRGPVPHAQVRVDLAAIRDNVAELSVRVGRAEVMMVVKADAYGHGLVPAARAAQAGGATWLGTAVLAEALTLRAAGVTGRLMAWLSSPGERWADALAADVDVSASAPWAVAEIAAAARDTGRVARLHLKVDTGLGRSGVPVSGWPELVDTALKAQAEGLVEVVGLWSHLACADEPEHPANDSQLAVFLEAVAQARRHGARPEVVHLANSAATLTMPDSHLDLVRVGLAAYGLSPMPAVVSPADVGLRPAMSVRARLALVKRVPAGHGVSYGHLYVTDRESTLGLVPLGYADGVPRHGSGGSAGPGAPVLVAGVTRRIAGRVCMDQFVVDLRDDDVSAGDEVVLFGDPAAGEPSAQDWAEACGTISYEIVTRFAPRLPRVYVDAALAEPR</sequence>
<evidence type="ECO:0000256" key="10">
    <source>
        <dbReference type="SAM" id="MobiDB-lite"/>
    </source>
</evidence>
<dbReference type="Pfam" id="PF01168">
    <property type="entry name" value="Ala_racemase_N"/>
    <property type="match status" value="1"/>
</dbReference>
<feature type="region of interest" description="Disordered" evidence="10">
    <location>
        <begin position="1"/>
        <end position="57"/>
    </location>
</feature>
<dbReference type="InterPro" id="IPR009006">
    <property type="entry name" value="Ala_racemase/Decarboxylase_C"/>
</dbReference>
<dbReference type="GO" id="GO:0005829">
    <property type="term" value="C:cytosol"/>
    <property type="evidence" value="ECO:0007669"/>
    <property type="project" value="TreeGrafter"/>
</dbReference>
<feature type="domain" description="Alanine racemase C-terminal" evidence="11">
    <location>
        <begin position="346"/>
        <end position="478"/>
    </location>
</feature>
<evidence type="ECO:0000256" key="2">
    <source>
        <dbReference type="ARBA" id="ARBA00001933"/>
    </source>
</evidence>
<dbReference type="NCBIfam" id="TIGR00492">
    <property type="entry name" value="alr"/>
    <property type="match status" value="1"/>
</dbReference>
<dbReference type="Gene3D" id="2.40.37.10">
    <property type="entry name" value="Lyase, Ornithine Decarboxylase, Chain A, domain 1"/>
    <property type="match status" value="1"/>
</dbReference>
<dbReference type="FunFam" id="2.40.37.10:FF:000015">
    <property type="entry name" value="Alanine racemase"/>
    <property type="match status" value="1"/>
</dbReference>
<dbReference type="EC" id="5.1.1.1" evidence="3 7"/>
<dbReference type="FunFam" id="3.20.20.10:FF:000002">
    <property type="entry name" value="Alanine racemase"/>
    <property type="match status" value="1"/>
</dbReference>
<dbReference type="Pfam" id="PF00842">
    <property type="entry name" value="Ala_racemase_C"/>
    <property type="match status" value="1"/>
</dbReference>
<keyword evidence="4 7" id="KW-0663">Pyridoxal phosphate</keyword>
<dbReference type="Proteomes" id="UP000294739">
    <property type="component" value="Unassembled WGS sequence"/>
</dbReference>
<dbReference type="InterPro" id="IPR000821">
    <property type="entry name" value="Ala_racemase"/>
</dbReference>
<evidence type="ECO:0000256" key="1">
    <source>
        <dbReference type="ARBA" id="ARBA00000316"/>
    </source>
</evidence>
<dbReference type="SUPFAM" id="SSF50621">
    <property type="entry name" value="Alanine racemase C-terminal domain-like"/>
    <property type="match status" value="1"/>
</dbReference>
<protein>
    <recommendedName>
        <fullName evidence="6 7">Alanine racemase</fullName>
        <ecNumber evidence="3 7">5.1.1.1</ecNumber>
    </recommendedName>
</protein>
<name>A0A4R5CSS9_9ACTN</name>
<feature type="compositionally biased region" description="Low complexity" evidence="10">
    <location>
        <begin position="16"/>
        <end position="34"/>
    </location>
</feature>
<comment type="caution">
    <text evidence="12">The sequence shown here is derived from an EMBL/GenBank/DDBJ whole genome shotgun (WGS) entry which is preliminary data.</text>
</comment>
<evidence type="ECO:0000256" key="4">
    <source>
        <dbReference type="ARBA" id="ARBA00022898"/>
    </source>
</evidence>
<evidence type="ECO:0000256" key="5">
    <source>
        <dbReference type="ARBA" id="ARBA00023235"/>
    </source>
</evidence>
<dbReference type="CDD" id="cd00430">
    <property type="entry name" value="PLPDE_III_AR"/>
    <property type="match status" value="1"/>
</dbReference>
<evidence type="ECO:0000256" key="8">
    <source>
        <dbReference type="PIRSR" id="PIRSR600821-50"/>
    </source>
</evidence>
<dbReference type="UniPathway" id="UPA00042">
    <property type="reaction ID" value="UER00497"/>
</dbReference>
<keyword evidence="5 7" id="KW-0413">Isomerase</keyword>
<dbReference type="HAMAP" id="MF_01201">
    <property type="entry name" value="Ala_racemase"/>
    <property type="match status" value="1"/>
</dbReference>
<feature type="binding site" evidence="7 9">
    <location>
        <position position="420"/>
    </location>
    <ligand>
        <name>substrate</name>
    </ligand>
</feature>
<evidence type="ECO:0000256" key="6">
    <source>
        <dbReference type="ARBA" id="ARBA00072221"/>
    </source>
</evidence>
<dbReference type="InterPro" id="IPR029066">
    <property type="entry name" value="PLP-binding_barrel"/>
</dbReference>
<dbReference type="PANTHER" id="PTHR30511">
    <property type="entry name" value="ALANINE RACEMASE"/>
    <property type="match status" value="1"/>
</dbReference>
<gene>
    <name evidence="12" type="primary">alr</name>
    <name evidence="12" type="ORF">E1269_21860</name>
</gene>
<feature type="active site" description="Proton acceptor; specific for D-alanine" evidence="7">
    <location>
        <position position="135"/>
    </location>
</feature>
<dbReference type="InParanoid" id="A0A4R5CSS9"/>
<comment type="catalytic activity">
    <reaction evidence="1 7">
        <text>L-alanine = D-alanine</text>
        <dbReference type="Rhea" id="RHEA:20249"/>
        <dbReference type="ChEBI" id="CHEBI:57416"/>
        <dbReference type="ChEBI" id="CHEBI:57972"/>
        <dbReference type="EC" id="5.1.1.1"/>
    </reaction>
</comment>
<dbReference type="GO" id="GO:0030170">
    <property type="term" value="F:pyridoxal phosphate binding"/>
    <property type="evidence" value="ECO:0007669"/>
    <property type="project" value="UniProtKB-UniRule"/>
</dbReference>
<comment type="pathway">
    <text evidence="7">Amino-acid biosynthesis; D-alanine biosynthesis; D-alanine from L-alanine: step 1/1.</text>
</comment>
<comment type="similarity">
    <text evidence="7">Belongs to the alanine racemase family.</text>
</comment>
<feature type="active site" description="Proton acceptor; specific for L-alanine" evidence="7">
    <location>
        <position position="367"/>
    </location>
</feature>
<comment type="function">
    <text evidence="7">Catalyzes the interconversion of L-alanine and D-alanine. May also act on other amino acids.</text>
</comment>
<organism evidence="12 13">
    <name type="scientific">Jiangella asiatica</name>
    <dbReference type="NCBI Taxonomy" id="2530372"/>
    <lineage>
        <taxon>Bacteria</taxon>
        <taxon>Bacillati</taxon>
        <taxon>Actinomycetota</taxon>
        <taxon>Actinomycetes</taxon>
        <taxon>Jiangellales</taxon>
        <taxon>Jiangellaceae</taxon>
        <taxon>Jiangella</taxon>
    </lineage>
</organism>
<evidence type="ECO:0000256" key="9">
    <source>
        <dbReference type="PIRSR" id="PIRSR600821-52"/>
    </source>
</evidence>
<dbReference type="OrthoDB" id="9813814at2"/>
<reference evidence="12 13" key="1">
    <citation type="submission" date="2019-03" db="EMBL/GenBank/DDBJ databases">
        <title>Draft genome sequences of novel Actinobacteria.</title>
        <authorList>
            <person name="Sahin N."/>
            <person name="Ay H."/>
            <person name="Saygin H."/>
        </authorList>
    </citation>
    <scope>NUCLEOTIDE SEQUENCE [LARGE SCALE GENOMIC DNA]</scope>
    <source>
        <strain evidence="12 13">5K138</strain>
    </source>
</reference>
<dbReference type="PROSITE" id="PS00395">
    <property type="entry name" value="ALANINE_RACEMASE"/>
    <property type="match status" value="1"/>
</dbReference>
<dbReference type="InterPro" id="IPR020622">
    <property type="entry name" value="Ala_racemase_pyridoxalP-BS"/>
</dbReference>
<feature type="modified residue" description="N6-(pyridoxal phosphate)lysine" evidence="7 8">
    <location>
        <position position="135"/>
    </location>
</feature>
<dbReference type="PRINTS" id="PR00992">
    <property type="entry name" value="ALARACEMASE"/>
</dbReference>
<dbReference type="EMBL" id="SMKZ01000036">
    <property type="protein sequence ID" value="TDE02440.1"/>
    <property type="molecule type" value="Genomic_DNA"/>
</dbReference>
<dbReference type="SUPFAM" id="SSF51419">
    <property type="entry name" value="PLP-binding barrel"/>
    <property type="match status" value="1"/>
</dbReference>
<dbReference type="FunCoup" id="A0A4R5CSS9">
    <property type="interactions" value="54"/>
</dbReference>
<evidence type="ECO:0000259" key="11">
    <source>
        <dbReference type="SMART" id="SM01005"/>
    </source>
</evidence>
<dbReference type="PANTHER" id="PTHR30511:SF0">
    <property type="entry name" value="ALANINE RACEMASE, CATABOLIC-RELATED"/>
    <property type="match status" value="1"/>
</dbReference>
<dbReference type="GO" id="GO:0009252">
    <property type="term" value="P:peptidoglycan biosynthetic process"/>
    <property type="evidence" value="ECO:0007669"/>
    <property type="project" value="TreeGrafter"/>
</dbReference>
<feature type="binding site" evidence="7 9">
    <location>
        <position position="233"/>
    </location>
    <ligand>
        <name>substrate</name>
    </ligand>
</feature>
<dbReference type="GO" id="GO:0030632">
    <property type="term" value="P:D-alanine biosynthetic process"/>
    <property type="evidence" value="ECO:0007669"/>
    <property type="project" value="UniProtKB-UniRule"/>
</dbReference>
<dbReference type="Gene3D" id="3.20.20.10">
    <property type="entry name" value="Alanine racemase"/>
    <property type="match status" value="1"/>
</dbReference>
<evidence type="ECO:0000313" key="13">
    <source>
        <dbReference type="Proteomes" id="UP000294739"/>
    </source>
</evidence>
<dbReference type="InterPro" id="IPR001608">
    <property type="entry name" value="Ala_racemase_N"/>
</dbReference>
<evidence type="ECO:0000256" key="7">
    <source>
        <dbReference type="HAMAP-Rule" id="MF_01201"/>
    </source>
</evidence>
<accession>A0A4R5CSS9</accession>
<dbReference type="InterPro" id="IPR011079">
    <property type="entry name" value="Ala_racemase_C"/>
</dbReference>